<dbReference type="EMBL" id="QFFG01000007">
    <property type="protein sequence ID" value="PWG04118.1"/>
    <property type="molecule type" value="Genomic_DNA"/>
</dbReference>
<dbReference type="RefSeq" id="WP_109405935.1">
    <property type="nucleotide sequence ID" value="NZ_QFFG01000007.1"/>
</dbReference>
<dbReference type="AlphaFoldDB" id="A0A2U2J707"/>
<keyword evidence="2" id="KW-1185">Reference proteome</keyword>
<evidence type="ECO:0008006" key="3">
    <source>
        <dbReference type="Google" id="ProtNLM"/>
    </source>
</evidence>
<evidence type="ECO:0000313" key="1">
    <source>
        <dbReference type="EMBL" id="PWG04118.1"/>
    </source>
</evidence>
<protein>
    <recommendedName>
        <fullName evidence="3">TonB C-terminal domain-containing protein</fullName>
    </recommendedName>
</protein>
<comment type="caution">
    <text evidence="1">The sequence shown here is derived from an EMBL/GenBank/DDBJ whole genome shotgun (WGS) entry which is preliminary data.</text>
</comment>
<dbReference type="OrthoDB" id="1191002at2"/>
<reference evidence="1 2" key="1">
    <citation type="submission" date="2018-05" db="EMBL/GenBank/DDBJ databases">
        <title>Polaribacter aquimarinus sp. nov., isolated from sediment in a sediment of sea.</title>
        <authorList>
            <person name="Lu D."/>
        </authorList>
    </citation>
    <scope>NUCLEOTIDE SEQUENCE [LARGE SCALE GENOMIC DNA]</scope>
    <source>
        <strain evidence="1 2">ZY113</strain>
    </source>
</reference>
<gene>
    <name evidence="1" type="ORF">DIS07_14220</name>
</gene>
<accession>A0A2U2J707</accession>
<sequence length="159" mass="18217">MILRVLSFFVVLFLITSCDKFSFSKNKKKQTIDTIVDFSSVDTYPSFPACDSIIEKNKKSNCFRNTIHKKIAEELLKHKFIVKDSIDEIVIVGLKILSDGMFVLDTVQSSENLKQQLPELDNILKVSILKLPKVYPAIKRGIPVKTKYKLPVRILLQDK</sequence>
<organism evidence="1 2">
    <name type="scientific">Polaribacter aquimarinus</name>
    <dbReference type="NCBI Taxonomy" id="2100726"/>
    <lineage>
        <taxon>Bacteria</taxon>
        <taxon>Pseudomonadati</taxon>
        <taxon>Bacteroidota</taxon>
        <taxon>Flavobacteriia</taxon>
        <taxon>Flavobacteriales</taxon>
        <taxon>Flavobacteriaceae</taxon>
    </lineage>
</organism>
<proteinExistence type="predicted"/>
<dbReference type="PROSITE" id="PS51257">
    <property type="entry name" value="PROKAR_LIPOPROTEIN"/>
    <property type="match status" value="1"/>
</dbReference>
<name>A0A2U2J707_9FLAO</name>
<dbReference type="Proteomes" id="UP000245670">
    <property type="component" value="Unassembled WGS sequence"/>
</dbReference>
<evidence type="ECO:0000313" key="2">
    <source>
        <dbReference type="Proteomes" id="UP000245670"/>
    </source>
</evidence>